<dbReference type="Proteomes" id="UP001148838">
    <property type="component" value="Unassembled WGS sequence"/>
</dbReference>
<sequence length="109" mass="11748">MAGLCEGDNEPPGSLKAICKSMLRIVLTLFMPLPMAADPLCDAFTSRLRAATCRPAGANRYPPDPLGGEEGGRAISLSSTKFGLIYDNGDNYNDDDDYDDDNDEDNVID</sequence>
<name>A0ABQ8TS51_PERAM</name>
<evidence type="ECO:0000256" key="1">
    <source>
        <dbReference type="SAM" id="MobiDB-lite"/>
    </source>
</evidence>
<evidence type="ECO:0000313" key="3">
    <source>
        <dbReference type="EMBL" id="KAJ4448882.1"/>
    </source>
</evidence>
<organism evidence="3 4">
    <name type="scientific">Periplaneta americana</name>
    <name type="common">American cockroach</name>
    <name type="synonym">Blatta americana</name>
    <dbReference type="NCBI Taxonomy" id="6978"/>
    <lineage>
        <taxon>Eukaryota</taxon>
        <taxon>Metazoa</taxon>
        <taxon>Ecdysozoa</taxon>
        <taxon>Arthropoda</taxon>
        <taxon>Hexapoda</taxon>
        <taxon>Insecta</taxon>
        <taxon>Pterygota</taxon>
        <taxon>Neoptera</taxon>
        <taxon>Polyneoptera</taxon>
        <taxon>Dictyoptera</taxon>
        <taxon>Blattodea</taxon>
        <taxon>Blattoidea</taxon>
        <taxon>Blattidae</taxon>
        <taxon>Blattinae</taxon>
        <taxon>Periplaneta</taxon>
    </lineage>
</organism>
<accession>A0ABQ8TS51</accession>
<proteinExistence type="predicted"/>
<feature type="compositionally biased region" description="Acidic residues" evidence="1">
    <location>
        <begin position="92"/>
        <end position="109"/>
    </location>
</feature>
<reference evidence="3 4" key="1">
    <citation type="journal article" date="2022" name="Allergy">
        <title>Genome assembly and annotation of Periplaneta americana reveal a comprehensive cockroach allergen profile.</title>
        <authorList>
            <person name="Wang L."/>
            <person name="Xiong Q."/>
            <person name="Saelim N."/>
            <person name="Wang L."/>
            <person name="Nong W."/>
            <person name="Wan A.T."/>
            <person name="Shi M."/>
            <person name="Liu X."/>
            <person name="Cao Q."/>
            <person name="Hui J.H.L."/>
            <person name="Sookrung N."/>
            <person name="Leung T.F."/>
            <person name="Tungtrongchitr A."/>
            <person name="Tsui S.K.W."/>
        </authorList>
    </citation>
    <scope>NUCLEOTIDE SEQUENCE [LARGE SCALE GENOMIC DNA]</scope>
    <source>
        <strain evidence="3">PWHHKU_190912</strain>
    </source>
</reference>
<protein>
    <submittedName>
        <fullName evidence="3">Uncharacterized protein</fullName>
    </submittedName>
</protein>
<comment type="caution">
    <text evidence="3">The sequence shown here is derived from an EMBL/GenBank/DDBJ whole genome shotgun (WGS) entry which is preliminary data.</text>
</comment>
<keyword evidence="2" id="KW-0732">Signal</keyword>
<feature type="region of interest" description="Disordered" evidence="1">
    <location>
        <begin position="88"/>
        <end position="109"/>
    </location>
</feature>
<evidence type="ECO:0000256" key="2">
    <source>
        <dbReference type="SAM" id="SignalP"/>
    </source>
</evidence>
<feature type="signal peptide" evidence="2">
    <location>
        <begin position="1"/>
        <end position="37"/>
    </location>
</feature>
<feature type="chain" id="PRO_5047520644" evidence="2">
    <location>
        <begin position="38"/>
        <end position="109"/>
    </location>
</feature>
<dbReference type="EMBL" id="JAJSOF020000003">
    <property type="protein sequence ID" value="KAJ4448882.1"/>
    <property type="molecule type" value="Genomic_DNA"/>
</dbReference>
<keyword evidence="4" id="KW-1185">Reference proteome</keyword>
<gene>
    <name evidence="3" type="ORF">ANN_00273</name>
</gene>
<evidence type="ECO:0000313" key="4">
    <source>
        <dbReference type="Proteomes" id="UP001148838"/>
    </source>
</evidence>